<feature type="compositionally biased region" description="Low complexity" evidence="1">
    <location>
        <begin position="52"/>
        <end position="76"/>
    </location>
</feature>
<feature type="region of interest" description="Disordered" evidence="1">
    <location>
        <begin position="1"/>
        <end position="80"/>
    </location>
</feature>
<comment type="caution">
    <text evidence="3">The sequence shown here is derived from an EMBL/GenBank/DDBJ whole genome shotgun (WGS) entry which is preliminary data.</text>
</comment>
<dbReference type="AlphaFoldDB" id="A0A445GS03"/>
<keyword evidence="4" id="KW-1185">Reference proteome</keyword>
<feature type="compositionally biased region" description="Basic and acidic residues" evidence="1">
    <location>
        <begin position="32"/>
        <end position="49"/>
    </location>
</feature>
<organism evidence="3 4">
    <name type="scientific">Glycine soja</name>
    <name type="common">Wild soybean</name>
    <dbReference type="NCBI Taxonomy" id="3848"/>
    <lineage>
        <taxon>Eukaryota</taxon>
        <taxon>Viridiplantae</taxon>
        <taxon>Streptophyta</taxon>
        <taxon>Embryophyta</taxon>
        <taxon>Tracheophyta</taxon>
        <taxon>Spermatophyta</taxon>
        <taxon>Magnoliopsida</taxon>
        <taxon>eudicotyledons</taxon>
        <taxon>Gunneridae</taxon>
        <taxon>Pentapetalae</taxon>
        <taxon>rosids</taxon>
        <taxon>fabids</taxon>
        <taxon>Fabales</taxon>
        <taxon>Fabaceae</taxon>
        <taxon>Papilionoideae</taxon>
        <taxon>50 kb inversion clade</taxon>
        <taxon>NPAAA clade</taxon>
        <taxon>indigoferoid/millettioid clade</taxon>
        <taxon>Phaseoleae</taxon>
        <taxon>Glycine</taxon>
        <taxon>Glycine subgen. Soja</taxon>
    </lineage>
</organism>
<evidence type="ECO:0000259" key="2">
    <source>
        <dbReference type="Pfam" id="PF05627"/>
    </source>
</evidence>
<gene>
    <name evidence="3" type="ORF">D0Y65_040599</name>
</gene>
<dbReference type="GO" id="GO:0005886">
    <property type="term" value="C:plasma membrane"/>
    <property type="evidence" value="ECO:0007669"/>
    <property type="project" value="TreeGrafter"/>
</dbReference>
<reference evidence="3 4" key="1">
    <citation type="submission" date="2018-09" db="EMBL/GenBank/DDBJ databases">
        <title>A high-quality reference genome of wild soybean provides a powerful tool to mine soybean genomes.</title>
        <authorList>
            <person name="Xie M."/>
            <person name="Chung C.Y.L."/>
            <person name="Li M.-W."/>
            <person name="Wong F.-L."/>
            <person name="Chan T.-F."/>
            <person name="Lam H.-M."/>
        </authorList>
    </citation>
    <scope>NUCLEOTIDE SEQUENCE [LARGE SCALE GENOMIC DNA]</scope>
    <source>
        <strain evidence="4">cv. W05</strain>
        <tissue evidence="3">Hypocotyl of etiolated seedlings</tissue>
    </source>
</reference>
<dbReference type="PANTHER" id="PTHR33159:SF97">
    <property type="entry name" value="RPM1-INTERACTING PROTEIN 4 (RIN4) FAMILY PROTEIN"/>
    <property type="match status" value="1"/>
</dbReference>
<feature type="domain" description="RIN4 pathogenic type III effector avirulence factor Avr cleavage site" evidence="2">
    <location>
        <begin position="82"/>
        <end position="115"/>
    </location>
</feature>
<protein>
    <recommendedName>
        <fullName evidence="2">RIN4 pathogenic type III effector avirulence factor Avr cleavage site domain-containing protein</fullName>
    </recommendedName>
</protein>
<evidence type="ECO:0000313" key="3">
    <source>
        <dbReference type="EMBL" id="RZB64117.1"/>
    </source>
</evidence>
<evidence type="ECO:0000256" key="1">
    <source>
        <dbReference type="SAM" id="MobiDB-lite"/>
    </source>
</evidence>
<dbReference type="InterPro" id="IPR040387">
    <property type="entry name" value="RIN4/NOI4"/>
</dbReference>
<accession>A0A445GS03</accession>
<feature type="compositionally biased region" description="Low complexity" evidence="1">
    <location>
        <begin position="124"/>
        <end position="137"/>
    </location>
</feature>
<dbReference type="Pfam" id="PF05627">
    <property type="entry name" value="AvrRpt-cleavage"/>
    <property type="match status" value="1"/>
</dbReference>
<dbReference type="PANTHER" id="PTHR33159">
    <property type="entry name" value="RPM1-INTERACTING PROTEIN 4 (RIN4) FAMILY PROTEIN"/>
    <property type="match status" value="1"/>
</dbReference>
<name>A0A445GS03_GLYSO</name>
<dbReference type="EMBL" id="QZWG01000015">
    <property type="protein sequence ID" value="RZB64117.1"/>
    <property type="molecule type" value="Genomic_DNA"/>
</dbReference>
<feature type="non-terminal residue" evidence="3">
    <location>
        <position position="1"/>
    </location>
</feature>
<feature type="region of interest" description="Disordered" evidence="1">
    <location>
        <begin position="116"/>
        <end position="147"/>
    </location>
</feature>
<evidence type="ECO:0000313" key="4">
    <source>
        <dbReference type="Proteomes" id="UP000289340"/>
    </source>
</evidence>
<dbReference type="Proteomes" id="UP000289340">
    <property type="component" value="Chromosome 15"/>
</dbReference>
<sequence length="147" mass="16038">GYSLENGSHVRPRSRGSNGGLTVTAEFGSEQSHFDHSVTHRSPQSDHQRNMSKGGSSTKSFSSSSHNTHRSTNSSFNDHANHRATAIPKFGIWDVTNPKLGEGYTAILSKIKEEREIKSSHVDSISSPPLNNSNIKNQYGESSSWVG</sequence>
<dbReference type="InterPro" id="IPR008700">
    <property type="entry name" value="TypeIII_avirulence_cleave"/>
</dbReference>
<proteinExistence type="predicted"/>